<dbReference type="Proteomes" id="UP000664859">
    <property type="component" value="Unassembled WGS sequence"/>
</dbReference>
<comment type="caution">
    <text evidence="3">The sequence shown here is derived from an EMBL/GenBank/DDBJ whole genome shotgun (WGS) entry which is preliminary data.</text>
</comment>
<accession>A0A835Z6G7</accession>
<keyword evidence="4" id="KW-1185">Reference proteome</keyword>
<sequence>MKWRVGAACLARLACFTSHGASGAPQQHLPRFSRTFGAPYHTAPAGQRSITFELAASARTWKALQFASQAARAATSLPSRHPRILSSGLLAPLIVIPIALRADPWLKQKEWGSCSCAQLLQTTPARPSPGLVPFPPCAESDQPALEVRHQGHYPGASRHPGLLTLLLWSVVRVAANRSFCWHLWPRLLHRRLRTSDLRCLHQHLPPYTAFAAPAPHIWTLSWDLAVPLIVVTRTLSESCPSRWGGSAMRRRRRQVAASPAWWPTPTQRPSVKPAACCAKIINANTNTCNHTVEDRSLSAAVPAAGDNARLQPTTDTRTLSWGLAAPLIVSHTTLRSVVQGMWLESGACARRRGRRRQLLGGSGAEEQEQEQQEEGVRSRGSSVRPGTPGGVTLANRRAGFSRYACWSDSISLCSTSAWHLVIHDHCPQFWALLPVAQACTKLFTVRTILAETREAS</sequence>
<proteinExistence type="predicted"/>
<organism evidence="3 4">
    <name type="scientific">Tribonema minus</name>
    <dbReference type="NCBI Taxonomy" id="303371"/>
    <lineage>
        <taxon>Eukaryota</taxon>
        <taxon>Sar</taxon>
        <taxon>Stramenopiles</taxon>
        <taxon>Ochrophyta</taxon>
        <taxon>PX clade</taxon>
        <taxon>Xanthophyceae</taxon>
        <taxon>Tribonematales</taxon>
        <taxon>Tribonemataceae</taxon>
        <taxon>Tribonema</taxon>
    </lineage>
</organism>
<feature type="signal peptide" evidence="2">
    <location>
        <begin position="1"/>
        <end position="23"/>
    </location>
</feature>
<name>A0A835Z6G7_9STRA</name>
<dbReference type="EMBL" id="JAFCMP010000087">
    <property type="protein sequence ID" value="KAG5187606.1"/>
    <property type="molecule type" value="Genomic_DNA"/>
</dbReference>
<evidence type="ECO:0000256" key="1">
    <source>
        <dbReference type="SAM" id="MobiDB-lite"/>
    </source>
</evidence>
<keyword evidence="2" id="KW-0732">Signal</keyword>
<evidence type="ECO:0000313" key="4">
    <source>
        <dbReference type="Proteomes" id="UP000664859"/>
    </source>
</evidence>
<feature type="region of interest" description="Disordered" evidence="1">
    <location>
        <begin position="359"/>
        <end position="390"/>
    </location>
</feature>
<dbReference type="AlphaFoldDB" id="A0A835Z6G7"/>
<evidence type="ECO:0000256" key="2">
    <source>
        <dbReference type="SAM" id="SignalP"/>
    </source>
</evidence>
<reference evidence="3" key="1">
    <citation type="submission" date="2021-02" db="EMBL/GenBank/DDBJ databases">
        <title>First Annotated Genome of the Yellow-green Alga Tribonema minus.</title>
        <authorList>
            <person name="Mahan K.M."/>
        </authorList>
    </citation>
    <scope>NUCLEOTIDE SEQUENCE</scope>
    <source>
        <strain evidence="3">UTEX B ZZ1240</strain>
    </source>
</reference>
<gene>
    <name evidence="3" type="ORF">JKP88DRAFT_235083</name>
</gene>
<feature type="chain" id="PRO_5033066681" evidence="2">
    <location>
        <begin position="24"/>
        <end position="456"/>
    </location>
</feature>
<evidence type="ECO:0000313" key="3">
    <source>
        <dbReference type="EMBL" id="KAG5187606.1"/>
    </source>
</evidence>
<protein>
    <submittedName>
        <fullName evidence="3">Uncharacterized protein</fullName>
    </submittedName>
</protein>